<accession>A0AAV7N5D6</accession>
<proteinExistence type="predicted"/>
<sequence>MWRASGRATKKTKSKDIQSMHIAPDAGLAPLLQPECGVFPVDGYARNAKYVRFQRPVNSLEDEKLTKDCA</sequence>
<dbReference type="Proteomes" id="UP001066276">
    <property type="component" value="Chromosome 9"/>
</dbReference>
<organism evidence="1 2">
    <name type="scientific">Pleurodeles waltl</name>
    <name type="common">Iberian ribbed newt</name>
    <dbReference type="NCBI Taxonomy" id="8319"/>
    <lineage>
        <taxon>Eukaryota</taxon>
        <taxon>Metazoa</taxon>
        <taxon>Chordata</taxon>
        <taxon>Craniata</taxon>
        <taxon>Vertebrata</taxon>
        <taxon>Euteleostomi</taxon>
        <taxon>Amphibia</taxon>
        <taxon>Batrachia</taxon>
        <taxon>Caudata</taxon>
        <taxon>Salamandroidea</taxon>
        <taxon>Salamandridae</taxon>
        <taxon>Pleurodelinae</taxon>
        <taxon>Pleurodeles</taxon>
    </lineage>
</organism>
<keyword evidence="2" id="KW-1185">Reference proteome</keyword>
<protein>
    <submittedName>
        <fullName evidence="1">Uncharacterized protein</fullName>
    </submittedName>
</protein>
<dbReference type="EMBL" id="JANPWB010000013">
    <property type="protein sequence ID" value="KAJ1107900.1"/>
    <property type="molecule type" value="Genomic_DNA"/>
</dbReference>
<evidence type="ECO:0000313" key="2">
    <source>
        <dbReference type="Proteomes" id="UP001066276"/>
    </source>
</evidence>
<reference evidence="1" key="1">
    <citation type="journal article" date="2022" name="bioRxiv">
        <title>Sequencing and chromosome-scale assembly of the giantPleurodeles waltlgenome.</title>
        <authorList>
            <person name="Brown T."/>
            <person name="Elewa A."/>
            <person name="Iarovenko S."/>
            <person name="Subramanian E."/>
            <person name="Araus A.J."/>
            <person name="Petzold A."/>
            <person name="Susuki M."/>
            <person name="Suzuki K.-i.T."/>
            <person name="Hayashi T."/>
            <person name="Toyoda A."/>
            <person name="Oliveira C."/>
            <person name="Osipova E."/>
            <person name="Leigh N.D."/>
            <person name="Simon A."/>
            <person name="Yun M.H."/>
        </authorList>
    </citation>
    <scope>NUCLEOTIDE SEQUENCE</scope>
    <source>
        <strain evidence="1">20211129_DDA</strain>
        <tissue evidence="1">Liver</tissue>
    </source>
</reference>
<comment type="caution">
    <text evidence="1">The sequence shown here is derived from an EMBL/GenBank/DDBJ whole genome shotgun (WGS) entry which is preliminary data.</text>
</comment>
<name>A0AAV7N5D6_PLEWA</name>
<evidence type="ECO:0000313" key="1">
    <source>
        <dbReference type="EMBL" id="KAJ1107900.1"/>
    </source>
</evidence>
<dbReference type="AlphaFoldDB" id="A0AAV7N5D6"/>
<gene>
    <name evidence="1" type="ORF">NDU88_005287</name>
</gene>